<proteinExistence type="predicted"/>
<reference evidence="1 2" key="1">
    <citation type="journal article" date="2022" name="IScience">
        <title>An ultrasensitive nanofiber-based assay for enzymatic hydrolysis and deep-sea microbial degradation of cellulose.</title>
        <authorList>
            <person name="Tsudome M."/>
            <person name="Tachioka M."/>
            <person name="Miyazaki M."/>
            <person name="Uchimura K."/>
            <person name="Tsuda M."/>
            <person name="Takaki Y."/>
            <person name="Deguchi S."/>
        </authorList>
    </citation>
    <scope>NUCLEOTIDE SEQUENCE [LARGE SCALE GENOMIC DNA]</scope>
    <source>
        <strain evidence="1 2">GE09</strain>
    </source>
</reference>
<evidence type="ECO:0000313" key="1">
    <source>
        <dbReference type="EMBL" id="BCD99515.1"/>
    </source>
</evidence>
<sequence>MIQRRADSVTETLTDNTVMSDLFGPIKNALAKVRFSDNIFQSLSMESFMLFGAIRQFTQSATVRDHIQQLWNRDPSASRVPLARSTWSAARRY</sequence>
<accession>A0AAN1WL06</accession>
<dbReference type="AlphaFoldDB" id="A0AAN1WL06"/>
<keyword evidence="2" id="KW-1185">Reference proteome</keyword>
<dbReference type="KEGG" id="marq:MARGE09_P3717"/>
<protein>
    <submittedName>
        <fullName evidence="1">Uncharacterized protein</fullName>
    </submittedName>
</protein>
<evidence type="ECO:0000313" key="2">
    <source>
        <dbReference type="Proteomes" id="UP001320119"/>
    </source>
</evidence>
<name>A0AAN1WL06_9GAMM</name>
<dbReference type="Proteomes" id="UP001320119">
    <property type="component" value="Chromosome"/>
</dbReference>
<gene>
    <name evidence="1" type="ORF">MARGE09_P3717</name>
</gene>
<organism evidence="1 2">
    <name type="scientific">Marinagarivorans cellulosilyticus</name>
    <dbReference type="NCBI Taxonomy" id="2721545"/>
    <lineage>
        <taxon>Bacteria</taxon>
        <taxon>Pseudomonadati</taxon>
        <taxon>Pseudomonadota</taxon>
        <taxon>Gammaproteobacteria</taxon>
        <taxon>Cellvibrionales</taxon>
        <taxon>Cellvibrionaceae</taxon>
        <taxon>Marinagarivorans</taxon>
    </lineage>
</organism>
<dbReference type="EMBL" id="AP023086">
    <property type="protein sequence ID" value="BCD99515.1"/>
    <property type="molecule type" value="Genomic_DNA"/>
</dbReference>